<reference evidence="1 2" key="1">
    <citation type="journal article" date="2019" name="Commun. Biol.">
        <title>The bagworm genome reveals a unique fibroin gene that provides high tensile strength.</title>
        <authorList>
            <person name="Kono N."/>
            <person name="Nakamura H."/>
            <person name="Ohtoshi R."/>
            <person name="Tomita M."/>
            <person name="Numata K."/>
            <person name="Arakawa K."/>
        </authorList>
    </citation>
    <scope>NUCLEOTIDE SEQUENCE [LARGE SCALE GENOMIC DNA]</scope>
</reference>
<dbReference type="PANTHER" id="PTHR46113">
    <property type="entry name" value="SNAC DOMAIN-CONTAINING PROTEIN"/>
    <property type="match status" value="1"/>
</dbReference>
<dbReference type="EMBL" id="BGZK01000902">
    <property type="protein sequence ID" value="GBP64584.1"/>
    <property type="molecule type" value="Genomic_DNA"/>
</dbReference>
<keyword evidence="2" id="KW-1185">Reference proteome</keyword>
<proteinExistence type="predicted"/>
<dbReference type="OrthoDB" id="6626714at2759"/>
<accession>A0A4C1XPT8</accession>
<gene>
    <name evidence="1" type="ORF">EVAR_32742_1</name>
</gene>
<dbReference type="AlphaFoldDB" id="A0A4C1XPT8"/>
<evidence type="ECO:0000313" key="2">
    <source>
        <dbReference type="Proteomes" id="UP000299102"/>
    </source>
</evidence>
<organism evidence="1 2">
    <name type="scientific">Eumeta variegata</name>
    <name type="common">Bagworm moth</name>
    <name type="synonym">Eumeta japonica</name>
    <dbReference type="NCBI Taxonomy" id="151549"/>
    <lineage>
        <taxon>Eukaryota</taxon>
        <taxon>Metazoa</taxon>
        <taxon>Ecdysozoa</taxon>
        <taxon>Arthropoda</taxon>
        <taxon>Hexapoda</taxon>
        <taxon>Insecta</taxon>
        <taxon>Pterygota</taxon>
        <taxon>Neoptera</taxon>
        <taxon>Endopterygota</taxon>
        <taxon>Lepidoptera</taxon>
        <taxon>Glossata</taxon>
        <taxon>Ditrysia</taxon>
        <taxon>Tineoidea</taxon>
        <taxon>Psychidae</taxon>
        <taxon>Oiketicinae</taxon>
        <taxon>Eumeta</taxon>
    </lineage>
</organism>
<protein>
    <submittedName>
        <fullName evidence="1">Uncharacterized protein</fullName>
    </submittedName>
</protein>
<evidence type="ECO:0000313" key="1">
    <source>
        <dbReference type="EMBL" id="GBP64584.1"/>
    </source>
</evidence>
<comment type="caution">
    <text evidence="1">The sequence shown here is derived from an EMBL/GenBank/DDBJ whole genome shotgun (WGS) entry which is preliminary data.</text>
</comment>
<dbReference type="Proteomes" id="UP000299102">
    <property type="component" value="Unassembled WGS sequence"/>
</dbReference>
<dbReference type="PANTHER" id="PTHR46113:SF1">
    <property type="entry name" value="PEPTIDASE M17 LEUCYL AMINOPEPTIDASE N-TERMINAL DOMAIN-CONTAINING PROTEIN"/>
    <property type="match status" value="1"/>
</dbReference>
<sequence length="141" mass="16514">MISNLKRDNISDFGKRYVPTKEELFQKLFEAKRRVSLLKVVNDTAERAVKLMQDFNELIAAEEEQKQFLLRCVQEHRNFIFKRHRRGVERQLRVTPGRAARDEHFHLPEGGRAPVKAVLDFCVSMFNAGLVINIKLRTDPH</sequence>
<name>A0A4C1XPT8_EUMVA</name>